<evidence type="ECO:0000256" key="2">
    <source>
        <dbReference type="ARBA" id="ARBA00022741"/>
    </source>
</evidence>
<proteinExistence type="inferred from homology"/>
<evidence type="ECO:0000256" key="1">
    <source>
        <dbReference type="ARBA" id="ARBA00006611"/>
    </source>
</evidence>
<comment type="similarity">
    <text evidence="1">Belongs to the GSP E family.</text>
</comment>
<dbReference type="EMBL" id="WQLV01000032">
    <property type="protein sequence ID" value="MVO18726.1"/>
    <property type="molecule type" value="Genomic_DNA"/>
</dbReference>
<evidence type="ECO:0000259" key="4">
    <source>
        <dbReference type="Pfam" id="PF00437"/>
    </source>
</evidence>
<dbReference type="InterPro" id="IPR027417">
    <property type="entry name" value="P-loop_NTPase"/>
</dbReference>
<dbReference type="Pfam" id="PF00437">
    <property type="entry name" value="T2SSE"/>
    <property type="match status" value="1"/>
</dbReference>
<gene>
    <name evidence="5" type="ORF">GO984_23225</name>
</gene>
<feature type="domain" description="Bacterial type II secretion system protein E" evidence="4">
    <location>
        <begin position="2"/>
        <end position="81"/>
    </location>
</feature>
<dbReference type="Proteomes" id="UP000478892">
    <property type="component" value="Unassembled WGS sequence"/>
</dbReference>
<dbReference type="PANTHER" id="PTHR30258:SF1">
    <property type="entry name" value="PROTEIN TRANSPORT PROTEIN HOFB HOMOLOG"/>
    <property type="match status" value="1"/>
</dbReference>
<keyword evidence="6" id="KW-1185">Reference proteome</keyword>
<protein>
    <recommendedName>
        <fullName evidence="4">Bacterial type II secretion system protein E domain-containing protein</fullName>
    </recommendedName>
</protein>
<dbReference type="SUPFAM" id="SSF52540">
    <property type="entry name" value="P-loop containing nucleoside triphosphate hydrolases"/>
    <property type="match status" value="1"/>
</dbReference>
<dbReference type="InterPro" id="IPR001482">
    <property type="entry name" value="T2SS/T4SS_dom"/>
</dbReference>
<sequence length="144" mass="15709">MVARVLDPKALRLGWAQLGFNGEITQQIKSVIVQPSGLFLITGPTGSGKTTTLYTALSHLNRDDRKILTTEDPVEYNLHGIYPFFSAPELVFFGVINAIKGAVSKRDRSNVGEFRRSLTSLNVVLVQKQIPILAGNGKLNALMG</sequence>
<accession>A0A6L6WLJ1</accession>
<name>A0A6L6WLJ1_9RHOB</name>
<evidence type="ECO:0000313" key="6">
    <source>
        <dbReference type="Proteomes" id="UP000478892"/>
    </source>
</evidence>
<dbReference type="GO" id="GO:0005886">
    <property type="term" value="C:plasma membrane"/>
    <property type="evidence" value="ECO:0007669"/>
    <property type="project" value="TreeGrafter"/>
</dbReference>
<keyword evidence="3" id="KW-0067">ATP-binding</keyword>
<dbReference type="AlphaFoldDB" id="A0A6L6WLJ1"/>
<keyword evidence="2" id="KW-0547">Nucleotide-binding</keyword>
<dbReference type="GO" id="GO:0016887">
    <property type="term" value="F:ATP hydrolysis activity"/>
    <property type="evidence" value="ECO:0007669"/>
    <property type="project" value="TreeGrafter"/>
</dbReference>
<evidence type="ECO:0000313" key="5">
    <source>
        <dbReference type="EMBL" id="MVO18726.1"/>
    </source>
</evidence>
<dbReference type="GO" id="GO:0005524">
    <property type="term" value="F:ATP binding"/>
    <property type="evidence" value="ECO:0007669"/>
    <property type="project" value="UniProtKB-KW"/>
</dbReference>
<reference evidence="5 6" key="1">
    <citation type="submission" date="2019-12" db="EMBL/GenBank/DDBJ databases">
        <authorList>
            <person name="Zhang Y.-J."/>
        </authorList>
    </citation>
    <scope>NUCLEOTIDE SEQUENCE [LARGE SCALE GENOMIC DNA]</scope>
    <source>
        <strain evidence="5 6">CY05</strain>
    </source>
</reference>
<dbReference type="Gene3D" id="3.40.50.300">
    <property type="entry name" value="P-loop containing nucleotide triphosphate hydrolases"/>
    <property type="match status" value="1"/>
</dbReference>
<dbReference type="PANTHER" id="PTHR30258">
    <property type="entry name" value="TYPE II SECRETION SYSTEM PROTEIN GSPE-RELATED"/>
    <property type="match status" value="1"/>
</dbReference>
<comment type="caution">
    <text evidence="5">The sequence shown here is derived from an EMBL/GenBank/DDBJ whole genome shotgun (WGS) entry which is preliminary data.</text>
</comment>
<evidence type="ECO:0000256" key="3">
    <source>
        <dbReference type="ARBA" id="ARBA00022840"/>
    </source>
</evidence>
<organism evidence="5 6">
    <name type="scientific">Parasedimentitalea huanghaiensis</name>
    <dbReference type="NCBI Taxonomy" id="2682100"/>
    <lineage>
        <taxon>Bacteria</taxon>
        <taxon>Pseudomonadati</taxon>
        <taxon>Pseudomonadota</taxon>
        <taxon>Alphaproteobacteria</taxon>
        <taxon>Rhodobacterales</taxon>
        <taxon>Paracoccaceae</taxon>
        <taxon>Parasedimentitalea</taxon>
    </lineage>
</organism>